<dbReference type="PANTHER" id="PTHR10057">
    <property type="entry name" value="PERIPHERAL-TYPE BENZODIAZEPINE RECEPTOR"/>
    <property type="match status" value="1"/>
</dbReference>
<keyword evidence="4 6" id="KW-1133">Transmembrane helix</keyword>
<reference evidence="7 8" key="1">
    <citation type="journal article" date="2016" name="Nat. Commun.">
        <title>Thousands of microbial genomes shed light on interconnected biogeochemical processes in an aquifer system.</title>
        <authorList>
            <person name="Anantharaman K."/>
            <person name="Brown C.T."/>
            <person name="Hug L.A."/>
            <person name="Sharon I."/>
            <person name="Castelle C.J."/>
            <person name="Probst A.J."/>
            <person name="Thomas B.C."/>
            <person name="Singh A."/>
            <person name="Wilkins M.J."/>
            <person name="Karaoz U."/>
            <person name="Brodie E.L."/>
            <person name="Williams K.H."/>
            <person name="Hubbard S.S."/>
            <person name="Banfield J.F."/>
        </authorList>
    </citation>
    <scope>NUCLEOTIDE SEQUENCE [LARGE SCALE GENOMIC DNA]</scope>
</reference>
<keyword evidence="5 6" id="KW-0472">Membrane</keyword>
<dbReference type="FunFam" id="1.20.1260.100:FF:000001">
    <property type="entry name" value="translocator protein 2"/>
    <property type="match status" value="1"/>
</dbReference>
<name>A0A1G2DBG7_9BACT</name>
<dbReference type="Pfam" id="PF03073">
    <property type="entry name" value="TspO_MBR"/>
    <property type="match status" value="1"/>
</dbReference>
<feature type="transmembrane region" description="Helical" evidence="6">
    <location>
        <begin position="51"/>
        <end position="72"/>
    </location>
</feature>
<sequence>MENFSFYRELSKPSWAPPAEVFGPVWTLLYVIIAVSFGYVAYLFRHGRITFAVLLPFLLNIVFNVAFTPIQFGLKNNVLASVDVLLVLVTLVLALVAIYPHAKWVVFVNIPYVLWMSFATILQLTVTVLNW</sequence>
<dbReference type="Gene3D" id="1.20.1260.100">
    <property type="entry name" value="TspO/MBR protein"/>
    <property type="match status" value="1"/>
</dbReference>
<gene>
    <name evidence="7" type="ORF">A3C93_00535</name>
</gene>
<dbReference type="GO" id="GO:0016020">
    <property type="term" value="C:membrane"/>
    <property type="evidence" value="ECO:0007669"/>
    <property type="project" value="UniProtKB-SubCell"/>
</dbReference>
<accession>A0A1G2DBG7</accession>
<evidence type="ECO:0000313" key="7">
    <source>
        <dbReference type="EMBL" id="OGZ10883.1"/>
    </source>
</evidence>
<dbReference type="InterPro" id="IPR038330">
    <property type="entry name" value="TspO/MBR-related_sf"/>
</dbReference>
<evidence type="ECO:0000256" key="6">
    <source>
        <dbReference type="SAM" id="Phobius"/>
    </source>
</evidence>
<dbReference type="EMBL" id="MHLO01000044">
    <property type="protein sequence ID" value="OGZ10883.1"/>
    <property type="molecule type" value="Genomic_DNA"/>
</dbReference>
<keyword evidence="3 6" id="KW-0812">Transmembrane</keyword>
<evidence type="ECO:0000256" key="3">
    <source>
        <dbReference type="ARBA" id="ARBA00022692"/>
    </source>
</evidence>
<evidence type="ECO:0000256" key="1">
    <source>
        <dbReference type="ARBA" id="ARBA00004141"/>
    </source>
</evidence>
<evidence type="ECO:0000256" key="2">
    <source>
        <dbReference type="ARBA" id="ARBA00007524"/>
    </source>
</evidence>
<comment type="subcellular location">
    <subcellularLocation>
        <location evidence="1">Membrane</location>
        <topology evidence="1">Multi-pass membrane protein</topology>
    </subcellularLocation>
</comment>
<dbReference type="PANTHER" id="PTHR10057:SF0">
    <property type="entry name" value="TRANSLOCATOR PROTEIN"/>
    <property type="match status" value="1"/>
</dbReference>
<evidence type="ECO:0000256" key="5">
    <source>
        <dbReference type="ARBA" id="ARBA00023136"/>
    </source>
</evidence>
<dbReference type="Proteomes" id="UP000178636">
    <property type="component" value="Unassembled WGS sequence"/>
</dbReference>
<dbReference type="STRING" id="1798664.A3C93_00535"/>
<feature type="transmembrane region" description="Helical" evidence="6">
    <location>
        <begin position="78"/>
        <end position="99"/>
    </location>
</feature>
<dbReference type="CDD" id="cd15904">
    <property type="entry name" value="TSPO_MBR"/>
    <property type="match status" value="1"/>
</dbReference>
<dbReference type="InterPro" id="IPR004307">
    <property type="entry name" value="TspO_MBR"/>
</dbReference>
<dbReference type="PIRSF" id="PIRSF005859">
    <property type="entry name" value="PBR"/>
    <property type="match status" value="1"/>
</dbReference>
<feature type="transmembrane region" description="Helical" evidence="6">
    <location>
        <begin position="25"/>
        <end position="44"/>
    </location>
</feature>
<comment type="similarity">
    <text evidence="2">Belongs to the TspO/BZRP family.</text>
</comment>
<evidence type="ECO:0000313" key="8">
    <source>
        <dbReference type="Proteomes" id="UP000178636"/>
    </source>
</evidence>
<proteinExistence type="inferred from homology"/>
<dbReference type="AlphaFoldDB" id="A0A1G2DBG7"/>
<protein>
    <submittedName>
        <fullName evidence="7">TspO protein</fullName>
    </submittedName>
</protein>
<feature type="transmembrane region" description="Helical" evidence="6">
    <location>
        <begin position="106"/>
        <end position="129"/>
    </location>
</feature>
<organism evidence="7 8">
    <name type="scientific">Candidatus Lloydbacteria bacterium RIFCSPHIGHO2_02_FULL_54_17</name>
    <dbReference type="NCBI Taxonomy" id="1798664"/>
    <lineage>
        <taxon>Bacteria</taxon>
        <taxon>Candidatus Lloydiibacteriota</taxon>
    </lineage>
</organism>
<dbReference type="GO" id="GO:0033013">
    <property type="term" value="P:tetrapyrrole metabolic process"/>
    <property type="evidence" value="ECO:0007669"/>
    <property type="project" value="UniProtKB-ARBA"/>
</dbReference>
<evidence type="ECO:0000256" key="4">
    <source>
        <dbReference type="ARBA" id="ARBA00022989"/>
    </source>
</evidence>
<comment type="caution">
    <text evidence="7">The sequence shown here is derived from an EMBL/GenBank/DDBJ whole genome shotgun (WGS) entry which is preliminary data.</text>
</comment>